<dbReference type="InterPro" id="IPR052526">
    <property type="entry name" value="HTH-type_Bedaq_tolerance"/>
</dbReference>
<keyword evidence="3" id="KW-1185">Reference proteome</keyword>
<dbReference type="Pfam" id="PF01047">
    <property type="entry name" value="MarR"/>
    <property type="match status" value="1"/>
</dbReference>
<dbReference type="InterPro" id="IPR000835">
    <property type="entry name" value="HTH_MarR-typ"/>
</dbReference>
<evidence type="ECO:0000313" key="3">
    <source>
        <dbReference type="Proteomes" id="UP000622547"/>
    </source>
</evidence>
<dbReference type="PANTHER" id="PTHR39515">
    <property type="entry name" value="CONSERVED PROTEIN"/>
    <property type="match status" value="1"/>
</dbReference>
<evidence type="ECO:0000313" key="2">
    <source>
        <dbReference type="EMBL" id="GII42457.1"/>
    </source>
</evidence>
<dbReference type="EMBL" id="BOOP01000043">
    <property type="protein sequence ID" value="GII42457.1"/>
    <property type="molecule type" value="Genomic_DNA"/>
</dbReference>
<dbReference type="SUPFAM" id="SSF46785">
    <property type="entry name" value="Winged helix' DNA-binding domain"/>
    <property type="match status" value="1"/>
</dbReference>
<organism evidence="2 3">
    <name type="scientific">Planotetraspora phitsanulokensis</name>
    <dbReference type="NCBI Taxonomy" id="575192"/>
    <lineage>
        <taxon>Bacteria</taxon>
        <taxon>Bacillati</taxon>
        <taxon>Actinomycetota</taxon>
        <taxon>Actinomycetes</taxon>
        <taxon>Streptosporangiales</taxon>
        <taxon>Streptosporangiaceae</taxon>
        <taxon>Planotetraspora</taxon>
    </lineage>
</organism>
<dbReference type="RefSeq" id="WP_239117296.1">
    <property type="nucleotide sequence ID" value="NZ_BOOP01000043.1"/>
</dbReference>
<dbReference type="InterPro" id="IPR036390">
    <property type="entry name" value="WH_DNA-bd_sf"/>
</dbReference>
<accession>A0A8J3XHW5</accession>
<dbReference type="SMART" id="SM00347">
    <property type="entry name" value="HTH_MARR"/>
    <property type="match status" value="1"/>
</dbReference>
<protein>
    <submittedName>
        <fullName evidence="2">MarR family transcriptional regulator</fullName>
    </submittedName>
</protein>
<dbReference type="Proteomes" id="UP000622547">
    <property type="component" value="Unassembled WGS sequence"/>
</dbReference>
<proteinExistence type="predicted"/>
<evidence type="ECO:0000259" key="1">
    <source>
        <dbReference type="PROSITE" id="PS50995"/>
    </source>
</evidence>
<dbReference type="PROSITE" id="PS50995">
    <property type="entry name" value="HTH_MARR_2"/>
    <property type="match status" value="1"/>
</dbReference>
<gene>
    <name evidence="2" type="ORF">Pph01_74600</name>
</gene>
<dbReference type="InterPro" id="IPR036388">
    <property type="entry name" value="WH-like_DNA-bd_sf"/>
</dbReference>
<dbReference type="Gene3D" id="1.10.10.10">
    <property type="entry name" value="Winged helix-like DNA-binding domain superfamily/Winged helix DNA-binding domain"/>
    <property type="match status" value="1"/>
</dbReference>
<reference evidence="2 3" key="1">
    <citation type="submission" date="2021-01" db="EMBL/GenBank/DDBJ databases">
        <title>Whole genome shotgun sequence of Planotetraspora phitsanulokensis NBRC 104273.</title>
        <authorList>
            <person name="Komaki H."/>
            <person name="Tamura T."/>
        </authorList>
    </citation>
    <scope>NUCLEOTIDE SEQUENCE [LARGE SCALE GENOMIC DNA]</scope>
    <source>
        <strain evidence="2 3">NBRC 104273</strain>
    </source>
</reference>
<dbReference type="GO" id="GO:0003700">
    <property type="term" value="F:DNA-binding transcription factor activity"/>
    <property type="evidence" value="ECO:0007669"/>
    <property type="project" value="InterPro"/>
</dbReference>
<dbReference type="AlphaFoldDB" id="A0A8J3XHW5"/>
<comment type="caution">
    <text evidence="2">The sequence shown here is derived from an EMBL/GenBank/DDBJ whole genome shotgun (WGS) entry which is preliminary data.</text>
</comment>
<dbReference type="PANTHER" id="PTHR39515:SF2">
    <property type="entry name" value="HTH-TYPE TRANSCRIPTIONAL REGULATOR RV0880"/>
    <property type="match status" value="1"/>
</dbReference>
<name>A0A8J3XHW5_9ACTN</name>
<sequence length="156" mass="16629">MDFSGGRARDLPAMEITTALERLTRMFLRLAPRGELSLTAVSVLSLLERSGPRRLTDLAIGEGVTQPAMTQLVSRLQDSGLAVRAGDPDDGRVVLVHVTDAGRAALAERRAARAALLSELLSQLAVEEVDGLVAALPAIDSLTSLMPDERPASRTF</sequence>
<feature type="domain" description="HTH marR-type" evidence="1">
    <location>
        <begin position="13"/>
        <end position="141"/>
    </location>
</feature>